<protein>
    <recommendedName>
        <fullName evidence="7">TLC domain-containing protein</fullName>
    </recommendedName>
</protein>
<comment type="subcellular location">
    <subcellularLocation>
        <location evidence="1">Membrane</location>
        <topology evidence="1">Multi-pass membrane protein</topology>
    </subcellularLocation>
</comment>
<dbReference type="GO" id="GO:0016020">
    <property type="term" value="C:membrane"/>
    <property type="evidence" value="ECO:0007669"/>
    <property type="project" value="UniProtKB-SubCell"/>
</dbReference>
<evidence type="ECO:0000256" key="4">
    <source>
        <dbReference type="ARBA" id="ARBA00023136"/>
    </source>
</evidence>
<evidence type="ECO:0000313" key="9">
    <source>
        <dbReference type="Proteomes" id="UP000271098"/>
    </source>
</evidence>
<dbReference type="InterPro" id="IPR006634">
    <property type="entry name" value="TLC-dom"/>
</dbReference>
<evidence type="ECO:0000256" key="1">
    <source>
        <dbReference type="ARBA" id="ARBA00004141"/>
    </source>
</evidence>
<organism evidence="8 9">
    <name type="scientific">Gongylonema pulchrum</name>
    <dbReference type="NCBI Taxonomy" id="637853"/>
    <lineage>
        <taxon>Eukaryota</taxon>
        <taxon>Metazoa</taxon>
        <taxon>Ecdysozoa</taxon>
        <taxon>Nematoda</taxon>
        <taxon>Chromadorea</taxon>
        <taxon>Rhabditida</taxon>
        <taxon>Spirurina</taxon>
        <taxon>Spiruromorpha</taxon>
        <taxon>Spiruroidea</taxon>
        <taxon>Gongylonematidae</taxon>
        <taxon>Gongylonema</taxon>
    </lineage>
</organism>
<accession>A0A3P7NIA9</accession>
<reference evidence="8 9" key="1">
    <citation type="submission" date="2018-11" db="EMBL/GenBank/DDBJ databases">
        <authorList>
            <consortium name="Pathogen Informatics"/>
        </authorList>
    </citation>
    <scope>NUCLEOTIDE SEQUENCE [LARGE SCALE GENOMIC DNA]</scope>
</reference>
<name>A0A3P7NIA9_9BILA</name>
<feature type="domain" description="TLC" evidence="7">
    <location>
        <begin position="1"/>
        <end position="38"/>
    </location>
</feature>
<keyword evidence="9" id="KW-1185">Reference proteome</keyword>
<keyword evidence="3" id="KW-1133">Transmembrane helix</keyword>
<dbReference type="Proteomes" id="UP000271098">
    <property type="component" value="Unassembled WGS sequence"/>
</dbReference>
<evidence type="ECO:0000259" key="7">
    <source>
        <dbReference type="PROSITE" id="PS50922"/>
    </source>
</evidence>
<evidence type="ECO:0000256" key="3">
    <source>
        <dbReference type="ARBA" id="ARBA00022989"/>
    </source>
</evidence>
<feature type="region of interest" description="Disordered" evidence="6">
    <location>
        <begin position="45"/>
        <end position="77"/>
    </location>
</feature>
<keyword evidence="2 5" id="KW-0812">Transmembrane</keyword>
<feature type="compositionally biased region" description="Basic and acidic residues" evidence="6">
    <location>
        <begin position="60"/>
        <end position="77"/>
    </location>
</feature>
<evidence type="ECO:0000256" key="6">
    <source>
        <dbReference type="SAM" id="MobiDB-lite"/>
    </source>
</evidence>
<sequence length="77" mass="8960">MRQLPMMPRFFVLMLLCLLVLHIYWTYIILKIAIKSVQGNIDDIREESDDETPSSSSPLRAEDGFMKNNTKKADKLE</sequence>
<keyword evidence="4 5" id="KW-0472">Membrane</keyword>
<evidence type="ECO:0000313" key="8">
    <source>
        <dbReference type="EMBL" id="VDN40060.1"/>
    </source>
</evidence>
<dbReference type="PROSITE" id="PS50922">
    <property type="entry name" value="TLC"/>
    <property type="match status" value="1"/>
</dbReference>
<dbReference type="AlphaFoldDB" id="A0A3P7NIA9"/>
<gene>
    <name evidence="8" type="ORF">GPUH_LOCUS22457</name>
</gene>
<evidence type="ECO:0000256" key="5">
    <source>
        <dbReference type="PROSITE-ProRule" id="PRU00205"/>
    </source>
</evidence>
<dbReference type="EMBL" id="UYRT01095149">
    <property type="protein sequence ID" value="VDN40060.1"/>
    <property type="molecule type" value="Genomic_DNA"/>
</dbReference>
<proteinExistence type="predicted"/>
<evidence type="ECO:0000256" key="2">
    <source>
        <dbReference type="ARBA" id="ARBA00022692"/>
    </source>
</evidence>